<dbReference type="AlphaFoldDB" id="A0A0B6XDA4"/>
<evidence type="ECO:0000313" key="2">
    <source>
        <dbReference type="EMBL" id="CDM91166.1"/>
    </source>
</evidence>
<dbReference type="Pfam" id="PF07511">
    <property type="entry name" value="DUF1525"/>
    <property type="match status" value="1"/>
</dbReference>
<protein>
    <recommendedName>
        <fullName evidence="4">TIGR03757 family integrating conjugative element protein</fullName>
    </recommendedName>
</protein>
<reference evidence="2 3" key="1">
    <citation type="submission" date="2014-02" db="EMBL/GenBank/DDBJ databases">
        <authorList>
            <person name="Genoscope - CEA"/>
        </authorList>
    </citation>
    <scope>NUCLEOTIDE SEQUENCE [LARGE SCALE GENOMIC DNA]</scope>
    <source>
        <strain evidence="2 3">CS03</strain>
    </source>
</reference>
<dbReference type="EMBL" id="FO818637">
    <property type="protein sequence ID" value="CDM91166.1"/>
    <property type="molecule type" value="Genomic_DNA"/>
</dbReference>
<organism evidence="2 3">
    <name type="scientific">Xenorhabdus bovienii</name>
    <name type="common">Xenorhabdus nematophila subsp. bovienii</name>
    <dbReference type="NCBI Taxonomy" id="40576"/>
    <lineage>
        <taxon>Bacteria</taxon>
        <taxon>Pseudomonadati</taxon>
        <taxon>Pseudomonadota</taxon>
        <taxon>Gammaproteobacteria</taxon>
        <taxon>Enterobacterales</taxon>
        <taxon>Morganellaceae</taxon>
        <taxon>Xenorhabdus</taxon>
    </lineage>
</organism>
<name>A0A0B6XDA4_XENBV</name>
<feature type="chain" id="PRO_5002110581" description="TIGR03757 family integrating conjugative element protein" evidence="1">
    <location>
        <begin position="23"/>
        <end position="141"/>
    </location>
</feature>
<gene>
    <name evidence="2" type="ORF">XBW1_3810</name>
</gene>
<evidence type="ECO:0008006" key="4">
    <source>
        <dbReference type="Google" id="ProtNLM"/>
    </source>
</evidence>
<evidence type="ECO:0000313" key="3">
    <source>
        <dbReference type="Proteomes" id="UP000032930"/>
    </source>
</evidence>
<dbReference type="KEGG" id="xbv:XBW1_3810"/>
<sequence length="141" mass="16252">MMKKYYILVNFFLMMLTSETQAATVIYTDHQKPPDKIDSHEDVQVVWLDAPDVLQAEWINSMNIPVNEGNASLIAELLQSSQWHEKEREMITSYQGIIHAWELGIKKYPAIVIDDRYVVYGSTDVTQAKSLVEQYRGGQNE</sequence>
<dbReference type="RefSeq" id="WP_082243356.1">
    <property type="nucleotide sequence ID" value="NZ_CAWMEF010000001.1"/>
</dbReference>
<keyword evidence="1" id="KW-0732">Signal</keyword>
<dbReference type="Proteomes" id="UP000032930">
    <property type="component" value="Chromosome"/>
</dbReference>
<proteinExistence type="predicted"/>
<dbReference type="InterPro" id="IPR011090">
    <property type="entry name" value="Integr_conj_element_PFL4709"/>
</dbReference>
<accession>A0A0B6XDA4</accession>
<dbReference type="NCBIfam" id="TIGR03757">
    <property type="entry name" value="conj_TIGR03757"/>
    <property type="match status" value="1"/>
</dbReference>
<evidence type="ECO:0000256" key="1">
    <source>
        <dbReference type="SAM" id="SignalP"/>
    </source>
</evidence>
<feature type="signal peptide" evidence="1">
    <location>
        <begin position="1"/>
        <end position="22"/>
    </location>
</feature>